<name>A0ACB7ZQS9_9AGAM</name>
<sequence length="260" mass="29416">MLLKHTLHRHTKNISAVAISPDCSLLLSGGNDARALIWNLHTGELLQEMECMFEGPVSAMKWITPRESRGSAFIFGCADGTLHLYQRTSESSLFSFLSLTKAHTGEIQSLDWDPRHERLASAGGGSPQVWSFQGHQSLKPLIASPPHQLYVARSICFVDDGASVLVCYLESHQMHLSHSVTYLPYSECYMVEPWSLKWSKQLPTRMRVPSHQRSYLSHFDSLYLLLVTNLVNGINRYKIPTMERVQTITHAMLRIVPLQV</sequence>
<dbReference type="Proteomes" id="UP000790377">
    <property type="component" value="Unassembled WGS sequence"/>
</dbReference>
<organism evidence="1 2">
    <name type="scientific">Hygrophoropsis aurantiaca</name>
    <dbReference type="NCBI Taxonomy" id="72124"/>
    <lineage>
        <taxon>Eukaryota</taxon>
        <taxon>Fungi</taxon>
        <taxon>Dikarya</taxon>
        <taxon>Basidiomycota</taxon>
        <taxon>Agaricomycotina</taxon>
        <taxon>Agaricomycetes</taxon>
        <taxon>Agaricomycetidae</taxon>
        <taxon>Boletales</taxon>
        <taxon>Coniophorineae</taxon>
        <taxon>Hygrophoropsidaceae</taxon>
        <taxon>Hygrophoropsis</taxon>
    </lineage>
</organism>
<evidence type="ECO:0000313" key="2">
    <source>
        <dbReference type="Proteomes" id="UP000790377"/>
    </source>
</evidence>
<reference evidence="1" key="1">
    <citation type="journal article" date="2021" name="New Phytol.">
        <title>Evolutionary innovations through gain and loss of genes in the ectomycorrhizal Boletales.</title>
        <authorList>
            <person name="Wu G."/>
            <person name="Miyauchi S."/>
            <person name="Morin E."/>
            <person name="Kuo A."/>
            <person name="Drula E."/>
            <person name="Varga T."/>
            <person name="Kohler A."/>
            <person name="Feng B."/>
            <person name="Cao Y."/>
            <person name="Lipzen A."/>
            <person name="Daum C."/>
            <person name="Hundley H."/>
            <person name="Pangilinan J."/>
            <person name="Johnson J."/>
            <person name="Barry K."/>
            <person name="LaButti K."/>
            <person name="Ng V."/>
            <person name="Ahrendt S."/>
            <person name="Min B."/>
            <person name="Choi I.G."/>
            <person name="Park H."/>
            <person name="Plett J.M."/>
            <person name="Magnuson J."/>
            <person name="Spatafora J.W."/>
            <person name="Nagy L.G."/>
            <person name="Henrissat B."/>
            <person name="Grigoriev I.V."/>
            <person name="Yang Z.L."/>
            <person name="Xu J."/>
            <person name="Martin F.M."/>
        </authorList>
    </citation>
    <scope>NUCLEOTIDE SEQUENCE</scope>
    <source>
        <strain evidence="1">ATCC 28755</strain>
    </source>
</reference>
<dbReference type="EMBL" id="MU269084">
    <property type="protein sequence ID" value="KAH7903271.1"/>
    <property type="molecule type" value="Genomic_DNA"/>
</dbReference>
<keyword evidence="2" id="KW-1185">Reference proteome</keyword>
<comment type="caution">
    <text evidence="1">The sequence shown here is derived from an EMBL/GenBank/DDBJ whole genome shotgun (WGS) entry which is preliminary data.</text>
</comment>
<protein>
    <submittedName>
        <fullName evidence="1">WD40-repeat-containing domain protein</fullName>
    </submittedName>
</protein>
<proteinExistence type="predicted"/>
<evidence type="ECO:0000313" key="1">
    <source>
        <dbReference type="EMBL" id="KAH7903271.1"/>
    </source>
</evidence>
<feature type="non-terminal residue" evidence="1">
    <location>
        <position position="260"/>
    </location>
</feature>
<accession>A0ACB7ZQS9</accession>
<gene>
    <name evidence="1" type="ORF">BJ138DRAFT_1020902</name>
</gene>